<dbReference type="PANTHER" id="PTHR43479:SF22">
    <property type="entry name" value="TRANSCRIPTIONAL REGULATOR, TETR FAMILY"/>
    <property type="match status" value="1"/>
</dbReference>
<dbReference type="InterPro" id="IPR050624">
    <property type="entry name" value="HTH-type_Tx_Regulator"/>
</dbReference>
<keyword evidence="6" id="KW-1185">Reference proteome</keyword>
<dbReference type="AlphaFoldDB" id="A0A1B9AT44"/>
<reference evidence="6" key="1">
    <citation type="submission" date="2016-05" db="EMBL/GenBank/DDBJ databases">
        <authorList>
            <person name="Liu B."/>
            <person name="Wang J."/>
            <person name="Zhu Y."/>
            <person name="Liu G."/>
            <person name="Chen Q."/>
            <person name="Chen Z."/>
            <person name="Lan J."/>
            <person name="Che J."/>
            <person name="Ge C."/>
            <person name="Shi H."/>
            <person name="Pan Z."/>
            <person name="Liu X."/>
        </authorList>
    </citation>
    <scope>NUCLEOTIDE SEQUENCE [LARGE SCALE GENOMIC DNA]</scope>
    <source>
        <strain evidence="6">FJAT-27215</strain>
    </source>
</reference>
<gene>
    <name evidence="5" type="ORF">A8F95_07415</name>
</gene>
<dbReference type="PRINTS" id="PR00455">
    <property type="entry name" value="HTHTETR"/>
</dbReference>
<dbReference type="InterPro" id="IPR001647">
    <property type="entry name" value="HTH_TetR"/>
</dbReference>
<evidence type="ECO:0000256" key="2">
    <source>
        <dbReference type="ARBA" id="ARBA00023125"/>
    </source>
</evidence>
<protein>
    <recommendedName>
        <fullName evidence="4">HTH tetR-type domain-containing protein</fullName>
    </recommendedName>
</protein>
<sequence length="278" mass="31995">MNDRKRQVMIAAHALFVEKGFNATSIQDILDESHISKGTFYNYFTSKSELLIDIFENIKIEIRKRRMAILAGRPVSDCKGFSDQLAVTMEVNKRNNLFALYQGVFASQEEELKQFVKRHYLEELKWMQGRVIELYGEAVKPYSLDLTLVFLGMIQQIIHLSMVTKNELIDLREIIAYGLRRMDTVIEDVQRNEDILIGIHFIEKWFPESTLSKEKKKRAIMKQISSMQKEAAPKQSELLTFVQNEIGSLEPRVAIIEAVVQAMDGGDTLAGLIADYLR</sequence>
<dbReference type="Proteomes" id="UP000092578">
    <property type="component" value="Unassembled WGS sequence"/>
</dbReference>
<comment type="caution">
    <text evidence="5">The sequence shown here is derived from an EMBL/GenBank/DDBJ whole genome shotgun (WGS) entry which is preliminary data.</text>
</comment>
<dbReference type="PROSITE" id="PS01081">
    <property type="entry name" value="HTH_TETR_1"/>
    <property type="match status" value="1"/>
</dbReference>
<name>A0A1B9AT44_9BACI</name>
<organism evidence="5 6">
    <name type="scientific">Pseudobacillus wudalianchiensis</name>
    <dbReference type="NCBI Taxonomy" id="1743143"/>
    <lineage>
        <taxon>Bacteria</taxon>
        <taxon>Bacillati</taxon>
        <taxon>Bacillota</taxon>
        <taxon>Bacilli</taxon>
        <taxon>Bacillales</taxon>
        <taxon>Bacillaceae</taxon>
        <taxon>Pseudobacillus</taxon>
    </lineage>
</organism>
<dbReference type="InterPro" id="IPR023772">
    <property type="entry name" value="DNA-bd_HTH_TetR-type_CS"/>
</dbReference>
<dbReference type="SUPFAM" id="SSF46689">
    <property type="entry name" value="Homeodomain-like"/>
    <property type="match status" value="1"/>
</dbReference>
<dbReference type="Pfam" id="PF00440">
    <property type="entry name" value="TetR_N"/>
    <property type="match status" value="1"/>
</dbReference>
<dbReference type="RefSeq" id="WP_065410547.1">
    <property type="nucleotide sequence ID" value="NZ_MAYT01000023.1"/>
</dbReference>
<proteinExistence type="predicted"/>
<feature type="DNA-binding region" description="H-T-H motif" evidence="3">
    <location>
        <begin position="25"/>
        <end position="44"/>
    </location>
</feature>
<keyword evidence="2 3" id="KW-0238">DNA-binding</keyword>
<evidence type="ECO:0000256" key="3">
    <source>
        <dbReference type="PROSITE-ProRule" id="PRU00335"/>
    </source>
</evidence>
<dbReference type="Gene3D" id="1.10.357.10">
    <property type="entry name" value="Tetracycline Repressor, domain 2"/>
    <property type="match status" value="1"/>
</dbReference>
<evidence type="ECO:0000256" key="1">
    <source>
        <dbReference type="ARBA" id="ARBA00022491"/>
    </source>
</evidence>
<evidence type="ECO:0000313" key="5">
    <source>
        <dbReference type="EMBL" id="OCA87095.1"/>
    </source>
</evidence>
<feature type="domain" description="HTH tetR-type" evidence="4">
    <location>
        <begin position="2"/>
        <end position="62"/>
    </location>
</feature>
<dbReference type="GO" id="GO:0003677">
    <property type="term" value="F:DNA binding"/>
    <property type="evidence" value="ECO:0007669"/>
    <property type="project" value="UniProtKB-UniRule"/>
</dbReference>
<dbReference type="PROSITE" id="PS50977">
    <property type="entry name" value="HTH_TETR_2"/>
    <property type="match status" value="1"/>
</dbReference>
<dbReference type="PANTHER" id="PTHR43479">
    <property type="entry name" value="ACREF/ENVCD OPERON REPRESSOR-RELATED"/>
    <property type="match status" value="1"/>
</dbReference>
<evidence type="ECO:0000259" key="4">
    <source>
        <dbReference type="PROSITE" id="PS50977"/>
    </source>
</evidence>
<accession>A0A1B9AT44</accession>
<dbReference type="InterPro" id="IPR009057">
    <property type="entry name" value="Homeodomain-like_sf"/>
</dbReference>
<dbReference type="EMBL" id="MAYT01000023">
    <property type="protein sequence ID" value="OCA87095.1"/>
    <property type="molecule type" value="Genomic_DNA"/>
</dbReference>
<keyword evidence="1" id="KW-0678">Repressor</keyword>
<evidence type="ECO:0000313" key="6">
    <source>
        <dbReference type="Proteomes" id="UP000092578"/>
    </source>
</evidence>